<dbReference type="OrthoDB" id="9810135at2"/>
<dbReference type="CDD" id="cd18807">
    <property type="entry name" value="SF1_C_UvrD"/>
    <property type="match status" value="1"/>
</dbReference>
<dbReference type="EMBL" id="RQGD01000035">
    <property type="protein sequence ID" value="TGL57465.1"/>
    <property type="molecule type" value="Genomic_DNA"/>
</dbReference>
<evidence type="ECO:0000256" key="3">
    <source>
        <dbReference type="ARBA" id="ARBA00022801"/>
    </source>
</evidence>
<evidence type="ECO:0000256" key="7">
    <source>
        <dbReference type="ARBA" id="ARBA00034617"/>
    </source>
</evidence>
<dbReference type="PROSITE" id="PS51217">
    <property type="entry name" value="UVRD_HELICASE_CTER"/>
    <property type="match status" value="1"/>
</dbReference>
<dbReference type="GO" id="GO:0005829">
    <property type="term" value="C:cytosol"/>
    <property type="evidence" value="ECO:0007669"/>
    <property type="project" value="TreeGrafter"/>
</dbReference>
<keyword evidence="5 10" id="KW-0067">ATP-binding</keyword>
<dbReference type="Gene3D" id="1.10.10.160">
    <property type="match status" value="1"/>
</dbReference>
<keyword evidence="2 10" id="KW-0547">Nucleotide-binding</keyword>
<dbReference type="PANTHER" id="PTHR11070">
    <property type="entry name" value="UVRD / RECB / PCRA DNA HELICASE FAMILY MEMBER"/>
    <property type="match status" value="1"/>
</dbReference>
<protein>
    <recommendedName>
        <fullName evidence="8">DNA 3'-5' helicase</fullName>
        <ecNumber evidence="8">5.6.2.4</ecNumber>
    </recommendedName>
</protein>
<dbReference type="InterPro" id="IPR027417">
    <property type="entry name" value="P-loop_NTPase"/>
</dbReference>
<evidence type="ECO:0000313" key="14">
    <source>
        <dbReference type="Proteomes" id="UP000297693"/>
    </source>
</evidence>
<dbReference type="Proteomes" id="UP000297693">
    <property type="component" value="Unassembled WGS sequence"/>
</dbReference>
<dbReference type="InterPro" id="IPR013986">
    <property type="entry name" value="DExx_box_DNA_helicase_dom_sf"/>
</dbReference>
<proteinExistence type="inferred from homology"/>
<evidence type="ECO:0000256" key="4">
    <source>
        <dbReference type="ARBA" id="ARBA00022806"/>
    </source>
</evidence>
<dbReference type="RefSeq" id="WP_135624587.1">
    <property type="nucleotide sequence ID" value="NZ_RQGD01000035.1"/>
</dbReference>
<evidence type="ECO:0000256" key="2">
    <source>
        <dbReference type="ARBA" id="ARBA00022741"/>
    </source>
</evidence>
<accession>A0A4R9JZ12</accession>
<evidence type="ECO:0000313" key="13">
    <source>
        <dbReference type="EMBL" id="TGL57465.1"/>
    </source>
</evidence>
<dbReference type="InterPro" id="IPR000212">
    <property type="entry name" value="DNA_helicase_UvrD/REP"/>
</dbReference>
<keyword evidence="14" id="KW-1185">Reference proteome</keyword>
<reference evidence="13" key="1">
    <citation type="journal article" date="2019" name="PLoS Negl. Trop. Dis.">
        <title>Revisiting the worldwide diversity of Leptospira species in the environment.</title>
        <authorList>
            <person name="Vincent A.T."/>
            <person name="Schiettekatte O."/>
            <person name="Bourhy P."/>
            <person name="Veyrier F.J."/>
            <person name="Picardeau M."/>
        </authorList>
    </citation>
    <scope>NUCLEOTIDE SEQUENCE [LARGE SCALE GENOMIC DNA]</scope>
    <source>
        <strain evidence="13">201702476</strain>
    </source>
</reference>
<dbReference type="GO" id="GO:0000725">
    <property type="term" value="P:recombinational repair"/>
    <property type="evidence" value="ECO:0007669"/>
    <property type="project" value="TreeGrafter"/>
</dbReference>
<keyword evidence="4 10" id="KW-0347">Helicase</keyword>
<dbReference type="Pfam" id="PF00580">
    <property type="entry name" value="UvrD-helicase"/>
    <property type="match status" value="1"/>
</dbReference>
<organism evidence="13 14">
    <name type="scientific">Leptospira ognonensis</name>
    <dbReference type="NCBI Taxonomy" id="2484945"/>
    <lineage>
        <taxon>Bacteria</taxon>
        <taxon>Pseudomonadati</taxon>
        <taxon>Spirochaetota</taxon>
        <taxon>Spirochaetia</taxon>
        <taxon>Leptospirales</taxon>
        <taxon>Leptospiraceae</taxon>
        <taxon>Leptospira</taxon>
    </lineage>
</organism>
<comment type="catalytic activity">
    <reaction evidence="7">
        <text>Couples ATP hydrolysis with the unwinding of duplex DNA by translocating in the 3'-5' direction.</text>
        <dbReference type="EC" id="5.6.2.4"/>
    </reaction>
</comment>
<name>A0A4R9JZ12_9LEPT</name>
<sequence length="678" mass="77806">MILVKKGENLNESQKKAAEAGQGPVLVIAGAGTGKTNTLVHRMFHLVQSGVSPEAILLLSFSKRAAAEMLARASFLLDRRMEKVSGGTFHSFGNQFLRKHAMKLGFSSNFSILDTEDATTLIGICREDFLREKQVKRFPKKETLLDIISSSFNTNQSLEKAITREYPQFIRETKEIQAIKEMYELQKFKSNCLDFDDLLHFTRKLLMEDRNVRIQTAEIYKCILVDEYQDTNKIQAHIACLIASEHSNIMVVGDDAQSIYGFRGSDVRNILDFPKIFPETNTITLEENFRSEPEILDLANSILSKFSETYKKQLYSKKEKKGLKPSLYKASSEETEADFIANKIIEENENGSKFKDISVLARSGWHTNLLELELNAKNIPYKKFGGRKFLEQSHVKDIISYLKICVNPVDWLSLTRIALLEEGVGPKQASLLIHNLQRTISLEDFSGDLILHDSFWLGFSKEAKRSLIQLLEYISSLRAKHTNASLQLYESTLSYYTPILKNKYDDHEKRKQDLDTIGILAKDRTSIQDFISYLSLEATESYQIYPDKEKEEEGYVTLSTVHSSKGLEWDIVFVLHLLDGQFPSNRIKTKEDLEEERRLFYVAITRAKSKLFLTAPVVDSQKNIQLRSLTRFITELENLDSLLANDKSIDENSEKIDKMDEKSQKTDRFEQIQTYFLN</sequence>
<feature type="domain" description="UvrD-like helicase C-terminal" evidence="12">
    <location>
        <begin position="293"/>
        <end position="566"/>
    </location>
</feature>
<evidence type="ECO:0000256" key="6">
    <source>
        <dbReference type="ARBA" id="ARBA00023235"/>
    </source>
</evidence>
<evidence type="ECO:0000256" key="10">
    <source>
        <dbReference type="PROSITE-ProRule" id="PRU00560"/>
    </source>
</evidence>
<evidence type="ECO:0000259" key="11">
    <source>
        <dbReference type="PROSITE" id="PS51198"/>
    </source>
</evidence>
<comment type="catalytic activity">
    <reaction evidence="9">
        <text>ATP + H2O = ADP + phosphate + H(+)</text>
        <dbReference type="Rhea" id="RHEA:13065"/>
        <dbReference type="ChEBI" id="CHEBI:15377"/>
        <dbReference type="ChEBI" id="CHEBI:15378"/>
        <dbReference type="ChEBI" id="CHEBI:30616"/>
        <dbReference type="ChEBI" id="CHEBI:43474"/>
        <dbReference type="ChEBI" id="CHEBI:456216"/>
        <dbReference type="EC" id="5.6.2.4"/>
    </reaction>
</comment>
<dbReference type="Pfam" id="PF13361">
    <property type="entry name" value="UvrD_C"/>
    <property type="match status" value="1"/>
</dbReference>
<comment type="caution">
    <text evidence="13">The sequence shown here is derived from an EMBL/GenBank/DDBJ whole genome shotgun (WGS) entry which is preliminary data.</text>
</comment>
<evidence type="ECO:0000256" key="9">
    <source>
        <dbReference type="ARBA" id="ARBA00048988"/>
    </source>
</evidence>
<dbReference type="AlphaFoldDB" id="A0A4R9JZ12"/>
<dbReference type="GO" id="GO:0043138">
    <property type="term" value="F:3'-5' DNA helicase activity"/>
    <property type="evidence" value="ECO:0007669"/>
    <property type="project" value="UniProtKB-EC"/>
</dbReference>
<dbReference type="GO" id="GO:0016887">
    <property type="term" value="F:ATP hydrolysis activity"/>
    <property type="evidence" value="ECO:0007669"/>
    <property type="project" value="RHEA"/>
</dbReference>
<dbReference type="Gene3D" id="1.10.486.10">
    <property type="entry name" value="PCRA, domain 4"/>
    <property type="match status" value="1"/>
</dbReference>
<keyword evidence="6" id="KW-0413">Isomerase</keyword>
<dbReference type="SUPFAM" id="SSF52540">
    <property type="entry name" value="P-loop containing nucleoside triphosphate hydrolases"/>
    <property type="match status" value="1"/>
</dbReference>
<feature type="domain" description="UvrD-like helicase ATP-binding" evidence="11">
    <location>
        <begin position="8"/>
        <end position="292"/>
    </location>
</feature>
<feature type="binding site" evidence="10">
    <location>
        <begin position="29"/>
        <end position="36"/>
    </location>
    <ligand>
        <name>ATP</name>
        <dbReference type="ChEBI" id="CHEBI:30616"/>
    </ligand>
</feature>
<dbReference type="EC" id="5.6.2.4" evidence="8"/>
<dbReference type="Gene3D" id="3.40.50.300">
    <property type="entry name" value="P-loop containing nucleotide triphosphate hydrolases"/>
    <property type="match status" value="2"/>
</dbReference>
<evidence type="ECO:0000256" key="8">
    <source>
        <dbReference type="ARBA" id="ARBA00034808"/>
    </source>
</evidence>
<dbReference type="InterPro" id="IPR014017">
    <property type="entry name" value="DNA_helicase_UvrD-like_C"/>
</dbReference>
<dbReference type="GO" id="GO:0005524">
    <property type="term" value="F:ATP binding"/>
    <property type="evidence" value="ECO:0007669"/>
    <property type="project" value="UniProtKB-UniRule"/>
</dbReference>
<comment type="similarity">
    <text evidence="1">Belongs to the helicase family. UvrD subfamily.</text>
</comment>
<dbReference type="PROSITE" id="PS51198">
    <property type="entry name" value="UVRD_HELICASE_ATP_BIND"/>
    <property type="match status" value="1"/>
</dbReference>
<dbReference type="CDD" id="cd17932">
    <property type="entry name" value="DEXQc_UvrD"/>
    <property type="match status" value="1"/>
</dbReference>
<evidence type="ECO:0000256" key="5">
    <source>
        <dbReference type="ARBA" id="ARBA00022840"/>
    </source>
</evidence>
<dbReference type="PANTHER" id="PTHR11070:SF3">
    <property type="entry name" value="DNA 3'-5' HELICASE"/>
    <property type="match status" value="1"/>
</dbReference>
<keyword evidence="3 10" id="KW-0378">Hydrolase</keyword>
<evidence type="ECO:0000259" key="12">
    <source>
        <dbReference type="PROSITE" id="PS51217"/>
    </source>
</evidence>
<dbReference type="GO" id="GO:0003677">
    <property type="term" value="F:DNA binding"/>
    <property type="evidence" value="ECO:0007669"/>
    <property type="project" value="InterPro"/>
</dbReference>
<dbReference type="InterPro" id="IPR014016">
    <property type="entry name" value="UvrD-like_ATP-bd"/>
</dbReference>
<gene>
    <name evidence="13" type="ORF">EHQ58_14390</name>
</gene>
<evidence type="ECO:0000256" key="1">
    <source>
        <dbReference type="ARBA" id="ARBA00009922"/>
    </source>
</evidence>